<comment type="caution">
    <text evidence="2">The sequence shown here is derived from an EMBL/GenBank/DDBJ whole genome shotgun (WGS) entry which is preliminary data.</text>
</comment>
<evidence type="ECO:0000313" key="2">
    <source>
        <dbReference type="EMBL" id="CAL8096432.1"/>
    </source>
</evidence>
<dbReference type="InterPro" id="IPR052618">
    <property type="entry name" value="ComplexI_NDUFA12"/>
</dbReference>
<reference evidence="2 3" key="1">
    <citation type="submission" date="2024-08" db="EMBL/GenBank/DDBJ databases">
        <authorList>
            <person name="Cucini C."/>
            <person name="Frati F."/>
        </authorList>
    </citation>
    <scope>NUCLEOTIDE SEQUENCE [LARGE SCALE GENOMIC DNA]</scope>
</reference>
<gene>
    <name evidence="2" type="ORF">ODALV1_LOCUS9356</name>
</gene>
<dbReference type="InterPro" id="IPR007763">
    <property type="entry name" value="NDUFA12"/>
</dbReference>
<evidence type="ECO:0008006" key="4">
    <source>
        <dbReference type="Google" id="ProtNLM"/>
    </source>
</evidence>
<dbReference type="Pfam" id="PF05071">
    <property type="entry name" value="NDUFA12"/>
    <property type="match status" value="1"/>
</dbReference>
<dbReference type="PANTHER" id="PTHR32470">
    <property type="entry name" value="ADH DEHYDROGENASE [UBIQUINONE] 1 ALPHA SUBCOMPLEX ASSEMBLY FACTOR 2"/>
    <property type="match status" value="1"/>
</dbReference>
<dbReference type="EMBL" id="CAXLJM020000028">
    <property type="protein sequence ID" value="CAL8096432.1"/>
    <property type="molecule type" value="Genomic_DNA"/>
</dbReference>
<accession>A0ABP1QCY1</accession>
<sequence length="143" mass="16973">MPQERSILKMIWTNFRNSLRPRQIKGNLIGKDSFGNKYFEIPADPSIGKRRDARWFEPVIKDKHDQEMPAEWESWLRGRRKQPPTTEEVLRNQAIADMKKINAAELEKEYHPEGVTEKKPDTIKTFPQYKEYEIMPGDKQDRS</sequence>
<dbReference type="Proteomes" id="UP001642540">
    <property type="component" value="Unassembled WGS sequence"/>
</dbReference>
<organism evidence="2 3">
    <name type="scientific">Orchesella dallaii</name>
    <dbReference type="NCBI Taxonomy" id="48710"/>
    <lineage>
        <taxon>Eukaryota</taxon>
        <taxon>Metazoa</taxon>
        <taxon>Ecdysozoa</taxon>
        <taxon>Arthropoda</taxon>
        <taxon>Hexapoda</taxon>
        <taxon>Collembola</taxon>
        <taxon>Entomobryomorpha</taxon>
        <taxon>Entomobryoidea</taxon>
        <taxon>Orchesellidae</taxon>
        <taxon>Orchesellinae</taxon>
        <taxon>Orchesella</taxon>
    </lineage>
</organism>
<name>A0ABP1QCY1_9HEXA</name>
<proteinExistence type="inferred from homology"/>
<evidence type="ECO:0000313" key="3">
    <source>
        <dbReference type="Proteomes" id="UP001642540"/>
    </source>
</evidence>
<dbReference type="PANTHER" id="PTHR32470:SF2">
    <property type="entry name" value="NADH DEHYDROGENASE [UBIQUINONE] 1 ALPHA SUBCOMPLEX ASSEMBLY FACTOR 2"/>
    <property type="match status" value="1"/>
</dbReference>
<keyword evidence="3" id="KW-1185">Reference proteome</keyword>
<evidence type="ECO:0000256" key="1">
    <source>
        <dbReference type="ARBA" id="ARBA00007355"/>
    </source>
</evidence>
<comment type="similarity">
    <text evidence="1">Belongs to the complex I NDUFA12 subunit family.</text>
</comment>
<protein>
    <recommendedName>
        <fullName evidence="4">Mimitin, mitochondrial</fullName>
    </recommendedName>
</protein>